<accession>A0A6L2JI49</accession>
<sequence>MAPPTRTDDQILPHIRWVPIGKSNCYLDVENSQSNPIYKIADTIRYDKTVECYKCQLDEQWFDLTKDTLKDALQITPVNNNKSFSFPPYSDALINFINELGYLKLVRNLSNVSVVNRAYIDYAERVWEEFTQSVHTFIEDKKNLAQHTHGKKKSTLIVIPSIRFTKLIIYYLQRKHKFHLRPDSLLYLPNEEPVLRYLKFSAKKTKREVFGKPIPGNLITANIQGEPYYQEYLEKVVRQQRYLAGEQGSDPDSPAQKPTKVTKKSKPSAPKADLRPPVTKPASSQQPEPKPTPAKSQGKKLDESVAEDILEKEPRVNDEEVDVQRALEESLKSIYDAPRVPLPPMVIREPESEKYQPLPEVQGKGKEKVTDEQVSIDLLTLQMPKKKSLADQFIFQRRTSTPTGSFGHDESSSLYVEFGLTYSKAGPNLDEQDEGQAGPNLDDAAASQPLPSLVVHAGPNLEHMDLKVTDVSTQPHPKQMDEGFTATAYPKVQENLKLMVEEQVILEEPASSTGTLSSLQHLTKDLSFGDLFFNDKPSEADNKKTNAETKVESMVSVTIQQDTSPIPPMTTPIVNLTSRPDSPNVHQPLQATATETTTTTTTIHPPPPQPQQSATDSMLMKRISELEHIMANLIQDNKHLEEMLDSHGARLYTLENLDIPQQRLTRINMKEILHQRLWETNSYKTHEDHMMLYEALEKSMNRDHSEELLKDLAEARKKKKKRRDSPKMPLGSPPHQPPPPSPAAGPSGTSCSPRASGSSQVPPPPPPPPSTNQEGQSYCSTTLSSSKTAASAEYKAWTMTDTRLRLSVSSTPKDLQMDDDMAPDVQAYSYDDEDIENAHIPKLNLRQDWWKPLEKDRPAWSIPSSDVPMLKNKWASALAFTYSPPLEDSLLAQTGDIAMFMDWFCKRQGIIKLKPQYLEGPAFELVKVFHPNVIHLRYQMEESHKLLTDSVDDSIIRHNVSKPLPLGGPPGQVTFQSNFFFNKDLKYLRYGSKGSIPTLSISKMKAAYYPDVGLEQMVPDQMWIEEECKHTSEGDCRAVRTHIGVLSFVKIEVFSMYGYDYIKKIVLRRADLNEHIIAERDFKYLYPSDFEDLYLLNLQGHLNHLPPKDKKILATAVNLWTRHLVIRQRVEDFQVGIESYQTQLNLTKPRWDATGFEYKHDYTALHYRVKEFKVNRMNSGLNTRFWTRKDVDRSKEFMFASQKRLKTRRIFRNLESFVGGRVSDGDYRLLKGVE</sequence>
<protein>
    <submittedName>
        <fullName evidence="2">E-beta-farnesene synthase</fullName>
    </submittedName>
</protein>
<feature type="compositionally biased region" description="Low complexity" evidence="1">
    <location>
        <begin position="744"/>
        <end position="753"/>
    </location>
</feature>
<organism evidence="2">
    <name type="scientific">Tanacetum cinerariifolium</name>
    <name type="common">Dalmatian daisy</name>
    <name type="synonym">Chrysanthemum cinerariifolium</name>
    <dbReference type="NCBI Taxonomy" id="118510"/>
    <lineage>
        <taxon>Eukaryota</taxon>
        <taxon>Viridiplantae</taxon>
        <taxon>Streptophyta</taxon>
        <taxon>Embryophyta</taxon>
        <taxon>Tracheophyta</taxon>
        <taxon>Spermatophyta</taxon>
        <taxon>Magnoliopsida</taxon>
        <taxon>eudicotyledons</taxon>
        <taxon>Gunneridae</taxon>
        <taxon>Pentapetalae</taxon>
        <taxon>asterids</taxon>
        <taxon>campanulids</taxon>
        <taxon>Asterales</taxon>
        <taxon>Asteraceae</taxon>
        <taxon>Asteroideae</taxon>
        <taxon>Anthemideae</taxon>
        <taxon>Anthemidinae</taxon>
        <taxon>Tanacetum</taxon>
    </lineage>
</organism>
<name>A0A6L2JI49_TANCI</name>
<comment type="caution">
    <text evidence="2">The sequence shown here is derived from an EMBL/GenBank/DDBJ whole genome shotgun (WGS) entry which is preliminary data.</text>
</comment>
<feature type="compositionally biased region" description="Pro residues" evidence="1">
    <location>
        <begin position="731"/>
        <end position="743"/>
    </location>
</feature>
<feature type="region of interest" description="Disordered" evidence="1">
    <location>
        <begin position="245"/>
        <end position="302"/>
    </location>
</feature>
<feature type="region of interest" description="Disordered" evidence="1">
    <location>
        <begin position="715"/>
        <end position="785"/>
    </location>
</feature>
<dbReference type="AlphaFoldDB" id="A0A6L2JI49"/>
<reference evidence="2" key="1">
    <citation type="journal article" date="2019" name="Sci. Rep.">
        <title>Draft genome of Tanacetum cinerariifolium, the natural source of mosquito coil.</title>
        <authorList>
            <person name="Yamashiro T."/>
            <person name="Shiraishi A."/>
            <person name="Satake H."/>
            <person name="Nakayama K."/>
        </authorList>
    </citation>
    <scope>NUCLEOTIDE SEQUENCE</scope>
</reference>
<dbReference type="EMBL" id="BKCJ010000830">
    <property type="protein sequence ID" value="GEU36616.1"/>
    <property type="molecule type" value="Genomic_DNA"/>
</dbReference>
<proteinExistence type="predicted"/>
<feature type="region of interest" description="Disordered" evidence="1">
    <location>
        <begin position="425"/>
        <end position="445"/>
    </location>
</feature>
<evidence type="ECO:0000256" key="1">
    <source>
        <dbReference type="SAM" id="MobiDB-lite"/>
    </source>
</evidence>
<evidence type="ECO:0000313" key="2">
    <source>
        <dbReference type="EMBL" id="GEU36616.1"/>
    </source>
</evidence>
<gene>
    <name evidence="2" type="ORF">Tci_008594</name>
</gene>
<feature type="compositionally biased region" description="Pro residues" evidence="1">
    <location>
        <begin position="761"/>
        <end position="770"/>
    </location>
</feature>